<sequence precursor="true">MDLRTVLSTSLLSFAAAASLLAGDATADTIRLASGETIDGIKIQEETLNIVAYSKGSTSREVPSDQVLSISYEEYPNLVKKAEEAAAEGDIFAAIESYDLYVEGQLANPNERKFKWAPAYAANRAVELNRAVGNYAAVVDAANRLLGNYAESRFVPSTYLAKAEAQRYTDDAAGAKATLDALAALVKSEKLSERYAFDVELALLEIDKGLSLGDRMKRVERLITQAGSKYPTVRRRAELLAGQTNVDEAKAASDAADVEAALVAAEKRFGTLLDSADSSDEVRAGSYVGLGDVYFFRANGEAEGLAKAGNEYLKVTVLYPGERRYLVRALYEGGRCFYELGRLNGSEVDQARAQRIFARLGNEFPDSNLTEKAKKLR</sequence>
<evidence type="ECO:0008006" key="4">
    <source>
        <dbReference type="Google" id="ProtNLM"/>
    </source>
</evidence>
<feature type="chain" id="PRO_5021731339" description="Outer membrane protein assembly factor BamD" evidence="1">
    <location>
        <begin position="28"/>
        <end position="377"/>
    </location>
</feature>
<protein>
    <recommendedName>
        <fullName evidence="4">Outer membrane protein assembly factor BamD</fullName>
    </recommendedName>
</protein>
<dbReference type="Proteomes" id="UP000319342">
    <property type="component" value="Chromosome"/>
</dbReference>
<proteinExistence type="predicted"/>
<dbReference type="InterPro" id="IPR011990">
    <property type="entry name" value="TPR-like_helical_dom_sf"/>
</dbReference>
<gene>
    <name evidence="2" type="ORF">Pla163_34530</name>
</gene>
<accession>A0A518D496</accession>
<reference evidence="2 3" key="1">
    <citation type="submission" date="2019-02" db="EMBL/GenBank/DDBJ databases">
        <title>Deep-cultivation of Planctomycetes and their phenomic and genomic characterization uncovers novel biology.</title>
        <authorList>
            <person name="Wiegand S."/>
            <person name="Jogler M."/>
            <person name="Boedeker C."/>
            <person name="Pinto D."/>
            <person name="Vollmers J."/>
            <person name="Rivas-Marin E."/>
            <person name="Kohn T."/>
            <person name="Peeters S.H."/>
            <person name="Heuer A."/>
            <person name="Rast P."/>
            <person name="Oberbeckmann S."/>
            <person name="Bunk B."/>
            <person name="Jeske O."/>
            <person name="Meyerdierks A."/>
            <person name="Storesund J.E."/>
            <person name="Kallscheuer N."/>
            <person name="Luecker S."/>
            <person name="Lage O.M."/>
            <person name="Pohl T."/>
            <person name="Merkel B.J."/>
            <person name="Hornburger P."/>
            <person name="Mueller R.-W."/>
            <person name="Bruemmer F."/>
            <person name="Labrenz M."/>
            <person name="Spormann A.M."/>
            <person name="Op den Camp H."/>
            <person name="Overmann J."/>
            <person name="Amann R."/>
            <person name="Jetten M.S.M."/>
            <person name="Mascher T."/>
            <person name="Medema M.H."/>
            <person name="Devos D.P."/>
            <person name="Kaster A.-K."/>
            <person name="Ovreas L."/>
            <person name="Rohde M."/>
            <person name="Galperin M.Y."/>
            <person name="Jogler C."/>
        </authorList>
    </citation>
    <scope>NUCLEOTIDE SEQUENCE [LARGE SCALE GENOMIC DNA]</scope>
    <source>
        <strain evidence="2 3">Pla163</strain>
    </source>
</reference>
<dbReference type="Gene3D" id="1.25.40.10">
    <property type="entry name" value="Tetratricopeptide repeat domain"/>
    <property type="match status" value="1"/>
</dbReference>
<evidence type="ECO:0000313" key="2">
    <source>
        <dbReference type="EMBL" id="QDU86302.1"/>
    </source>
</evidence>
<dbReference type="RefSeq" id="WP_145191287.1">
    <property type="nucleotide sequence ID" value="NZ_CP036290.1"/>
</dbReference>
<name>A0A518D496_9BACT</name>
<keyword evidence="1" id="KW-0732">Signal</keyword>
<feature type="signal peptide" evidence="1">
    <location>
        <begin position="1"/>
        <end position="27"/>
    </location>
</feature>
<keyword evidence="3" id="KW-1185">Reference proteome</keyword>
<organism evidence="2 3">
    <name type="scientific">Rohdeia mirabilis</name>
    <dbReference type="NCBI Taxonomy" id="2528008"/>
    <lineage>
        <taxon>Bacteria</taxon>
        <taxon>Pseudomonadati</taxon>
        <taxon>Planctomycetota</taxon>
        <taxon>Planctomycetia</taxon>
        <taxon>Planctomycetia incertae sedis</taxon>
        <taxon>Rohdeia</taxon>
    </lineage>
</organism>
<dbReference type="OrthoDB" id="9757961at2"/>
<dbReference type="EMBL" id="CP036290">
    <property type="protein sequence ID" value="QDU86302.1"/>
    <property type="molecule type" value="Genomic_DNA"/>
</dbReference>
<evidence type="ECO:0000256" key="1">
    <source>
        <dbReference type="SAM" id="SignalP"/>
    </source>
</evidence>
<evidence type="ECO:0000313" key="3">
    <source>
        <dbReference type="Proteomes" id="UP000319342"/>
    </source>
</evidence>
<dbReference type="AlphaFoldDB" id="A0A518D496"/>